<keyword evidence="2" id="KW-1185">Reference proteome</keyword>
<evidence type="ECO:0000313" key="2">
    <source>
        <dbReference type="Proteomes" id="UP000515917"/>
    </source>
</evidence>
<reference evidence="1 2" key="1">
    <citation type="submission" date="2018-01" db="EMBL/GenBank/DDBJ databases">
        <title>Genome sequence of Iodobacter sp. strain PCH194 isolated from Indian Trans-Himalaya.</title>
        <authorList>
            <person name="Kumar V."/>
            <person name="Thakur V."/>
            <person name="Kumar S."/>
            <person name="Singh D."/>
        </authorList>
    </citation>
    <scope>NUCLEOTIDE SEQUENCE [LARGE SCALE GENOMIC DNA]</scope>
    <source>
        <strain evidence="1 2">PCH194</strain>
    </source>
</reference>
<name>A0A7G3GBB0_9NEIS</name>
<dbReference type="Proteomes" id="UP000515917">
    <property type="component" value="Chromosome"/>
</dbReference>
<proteinExistence type="predicted"/>
<dbReference type="AlphaFoldDB" id="A0A7G3GBB0"/>
<gene>
    <name evidence="1" type="ORF">C1H71_11020</name>
</gene>
<organism evidence="1 2">
    <name type="scientific">Iodobacter fluviatilis</name>
    <dbReference type="NCBI Taxonomy" id="537"/>
    <lineage>
        <taxon>Bacteria</taxon>
        <taxon>Pseudomonadati</taxon>
        <taxon>Pseudomonadota</taxon>
        <taxon>Betaproteobacteria</taxon>
        <taxon>Neisseriales</taxon>
        <taxon>Chitinibacteraceae</taxon>
        <taxon>Iodobacter</taxon>
    </lineage>
</organism>
<protein>
    <submittedName>
        <fullName evidence="1">Uncharacterized protein</fullName>
    </submittedName>
</protein>
<sequence length="61" mass="7282">MDKVRERELAIQAIPRFMAFSKKKKRVILRDRFDVVLLAMKKDGTYKKGLKHMKVKNNRCC</sequence>
<dbReference type="RefSeq" id="WP_130106572.1">
    <property type="nucleotide sequence ID" value="NZ_CP025781.1"/>
</dbReference>
<accession>A0A7G3GBB0</accession>
<evidence type="ECO:0000313" key="1">
    <source>
        <dbReference type="EMBL" id="QBC44015.1"/>
    </source>
</evidence>
<dbReference type="EMBL" id="CP025781">
    <property type="protein sequence ID" value="QBC44015.1"/>
    <property type="molecule type" value="Genomic_DNA"/>
</dbReference>
<dbReference type="KEGG" id="ifl:C1H71_11020"/>